<organism evidence="2 3">
    <name type="scientific">Candidatus Thermokryptus mobilis</name>
    <dbReference type="NCBI Taxonomy" id="1643428"/>
    <lineage>
        <taxon>Bacteria</taxon>
        <taxon>Pseudomonadati</taxon>
        <taxon>Candidatus Kryptoniota</taxon>
        <taxon>Candidatus Thermokryptus</taxon>
    </lineage>
</organism>
<dbReference type="InterPro" id="IPR013783">
    <property type="entry name" value="Ig-like_fold"/>
</dbReference>
<feature type="signal peptide" evidence="1">
    <location>
        <begin position="1"/>
        <end position="18"/>
    </location>
</feature>
<evidence type="ECO:0000313" key="3">
    <source>
        <dbReference type="Proteomes" id="UP000320623"/>
    </source>
</evidence>
<keyword evidence="1" id="KW-0732">Signal</keyword>
<keyword evidence="3" id="KW-1185">Reference proteome</keyword>
<dbReference type="OrthoDB" id="882159at2"/>
<sequence length="130" mass="14645">MKKALFLILALTFAISIAGTVVEYFTAQSQNDNVIIRWKTSDETGVQKFVLERGVNQSSEFAKLAEISPKGSNSIYEYIDASAFKQTDNIYFYRLQVVTNNGSFYVGPITVLHKVSSVKRTWGSIKAMFR</sequence>
<name>A0A0S4MXA9_9BACT</name>
<evidence type="ECO:0008006" key="4">
    <source>
        <dbReference type="Google" id="ProtNLM"/>
    </source>
</evidence>
<gene>
    <name evidence="2" type="ORF">JGI1_00788</name>
</gene>
<accession>A0A0S4MXA9</accession>
<evidence type="ECO:0000313" key="2">
    <source>
        <dbReference type="EMBL" id="CUU03582.1"/>
    </source>
</evidence>
<dbReference type="STRING" id="1643428.GCA_001442855_00767"/>
<dbReference type="AlphaFoldDB" id="A0A0S4MXA9"/>
<protein>
    <recommendedName>
        <fullName evidence="4">Purple acid Phosphatase, N-terminal domain</fullName>
    </recommendedName>
</protein>
<reference evidence="3" key="1">
    <citation type="submission" date="2015-11" db="EMBL/GenBank/DDBJ databases">
        <authorList>
            <person name="Varghese N."/>
        </authorList>
    </citation>
    <scope>NUCLEOTIDE SEQUENCE [LARGE SCALE GENOMIC DNA]</scope>
</reference>
<feature type="chain" id="PRO_5006624633" description="Purple acid Phosphatase, N-terminal domain" evidence="1">
    <location>
        <begin position="19"/>
        <end position="130"/>
    </location>
</feature>
<dbReference type="Gene3D" id="2.60.40.10">
    <property type="entry name" value="Immunoglobulins"/>
    <property type="match status" value="1"/>
</dbReference>
<dbReference type="EMBL" id="FAOO01000004">
    <property type="protein sequence ID" value="CUU03582.1"/>
    <property type="molecule type" value="Genomic_DNA"/>
</dbReference>
<dbReference type="Proteomes" id="UP000320623">
    <property type="component" value="Unassembled WGS sequence"/>
</dbReference>
<dbReference type="RefSeq" id="WP_140944567.1">
    <property type="nucleotide sequence ID" value="NZ_FAOO01000004.1"/>
</dbReference>
<evidence type="ECO:0000256" key="1">
    <source>
        <dbReference type="SAM" id="SignalP"/>
    </source>
</evidence>
<proteinExistence type="predicted"/>